<feature type="transmembrane region" description="Helical" evidence="5">
    <location>
        <begin position="667"/>
        <end position="685"/>
    </location>
</feature>
<feature type="transmembrane region" description="Helical" evidence="5">
    <location>
        <begin position="535"/>
        <end position="554"/>
    </location>
</feature>
<dbReference type="Proteomes" id="UP000481858">
    <property type="component" value="Unassembled WGS sequence"/>
</dbReference>
<evidence type="ECO:0000259" key="6">
    <source>
        <dbReference type="Pfam" id="PF00561"/>
    </source>
</evidence>
<dbReference type="InParanoid" id="A0A7C8IJI1"/>
<dbReference type="OrthoDB" id="413008at2759"/>
<proteinExistence type="inferred from homology"/>
<keyword evidence="5" id="KW-0812">Transmembrane</keyword>
<evidence type="ECO:0000256" key="5">
    <source>
        <dbReference type="SAM" id="Phobius"/>
    </source>
</evidence>
<dbReference type="Pfam" id="PF00561">
    <property type="entry name" value="Abhydrolase_1"/>
    <property type="match status" value="1"/>
</dbReference>
<dbReference type="GO" id="GO:0006107">
    <property type="term" value="P:oxaloacetate metabolic process"/>
    <property type="evidence" value="ECO:0007669"/>
    <property type="project" value="UniProtKB-ARBA"/>
</dbReference>
<comment type="caution">
    <text evidence="9">The sequence shown here is derived from an EMBL/GenBank/DDBJ whole genome shotgun (WGS) entry which is preliminary data.</text>
</comment>
<feature type="compositionally biased region" description="Basic residues" evidence="4">
    <location>
        <begin position="312"/>
        <end position="322"/>
    </location>
</feature>
<dbReference type="EMBL" id="WUBL01000286">
    <property type="protein sequence ID" value="KAF2962723.1"/>
    <property type="molecule type" value="Genomic_DNA"/>
</dbReference>
<sequence>MEPRHPDPPRELDELSPPAVTDLGAFGENRITRDANRSLGDRGLLLNAQPHERPKVRFNSKENLPAAASEAEIARGEQQESVWSGPRRLRPALSRNPSSFGSTTSDVVDEPLSSQKLASAAAAAERARAVAFDTWHNSDDVSGRWSTESEAVTDASYSEVPMAHAYTPQTFGDASSDDNSAKLEAEAEGLLKAHTQNLGSALRDISGGSSQTEHNTDIADEAHVSSGNSRGGVFYQLLQAYRNPMYDSFQDQRPKTADTLGSSGAATPTRRKWYDQEKATRSQETIARLAGASLKLANPGERGSAASSPPQVRKRRGHKRTTSGRLMTMMGLAREEEVKITVHVADILKRQKYIVKMCRALMLFGAPTHRLEEYLAMAARVLEIDSQFLYIPNCMIISFDDVFTHTTEVKIVRTAQSVNLGKLKDVHDIYKEVLHDVISLDDALSRLDEVITAKARYPIWVCILMYGLASAAVSCFFNARLIDLPIIFSLGALLGFLQLVVAPRSNTYNTVFEVSAAILLSFLARAFGSIRDGNLFCFSAITQGSIALILPGWLVLSSALELHSKAMVPGAIRLVYAIIYSLFLVYGITVGTALYGAIDSNAVTETSCQNPLSSYWNFLFVPLYIVFVTFTVQAKWTQMPAMVVIALAGYTVNFFTSQRFAASPSIAYTFGAFTVGVLANLYSRIRHGVAAAVLLPAVYVQVPGGLASTGAITSGLVIAANLTNSTGTATSNTDNTQLNAAVFNVAASMIQIAIGITVVSGRDVLAVGKNYMEHAKEFNSSGYDSSDKVARPSHPVIFTKRATSIIAHLEDILPHEDFTSTADYEGEIGVIIGKPGFRVKKQDAWEYIWGYTIINDVTARERQRDHKQFFIGKSADTYCPIGPIAVPKEELPKVLRVQTRVNGEPRQDSTTEDLIFPIPQLLAVISAGQTLQPGDVLATGTPAGVGIGKQPPVFLKPGDEISISVTGLSTLTNRIAQKGATNTTTSRVSSASAFELTNATKTGSKGAGLTVINGKPTSYQRTGSGGENIVFVHGLGGTKDYWTPLTSTLSLADSATLHLYDFEGHGLSPTHPLSQLTIESLATDLKSIFQTASVSASSPATLFAHSMGCLVAVKFALDNPGLVKRLVLLSPTPSPLPESSNEVFFAHSTLVQARGIAAVVDTVVSQETSESSKEKNPLAIAAVRLSLLGQDPEGYAKACRALAGDTTRLELERLDVDTLIITGQDDKASTPALCGEYKKRIRNSRLVVLENVGHWPVFEDVAGVARAAQDVFVR</sequence>
<keyword evidence="2" id="KW-0479">Metal-binding</keyword>
<organism evidence="9 10">
    <name type="scientific">Xylaria multiplex</name>
    <dbReference type="NCBI Taxonomy" id="323545"/>
    <lineage>
        <taxon>Eukaryota</taxon>
        <taxon>Fungi</taxon>
        <taxon>Dikarya</taxon>
        <taxon>Ascomycota</taxon>
        <taxon>Pezizomycotina</taxon>
        <taxon>Sordariomycetes</taxon>
        <taxon>Xylariomycetidae</taxon>
        <taxon>Xylariales</taxon>
        <taxon>Xylariaceae</taxon>
        <taxon>Xylaria</taxon>
    </lineage>
</organism>
<dbReference type="InterPro" id="IPR029058">
    <property type="entry name" value="AB_hydrolase_fold"/>
</dbReference>
<evidence type="ECO:0008006" key="11">
    <source>
        <dbReference type="Google" id="ProtNLM"/>
    </source>
</evidence>
<keyword evidence="10" id="KW-1185">Reference proteome</keyword>
<evidence type="ECO:0000256" key="4">
    <source>
        <dbReference type="SAM" id="MobiDB-lite"/>
    </source>
</evidence>
<dbReference type="InterPro" id="IPR010619">
    <property type="entry name" value="ThrE-like_N"/>
</dbReference>
<feature type="domain" description="Fumarylacetoacetase-like C-terminal" evidence="7">
    <location>
        <begin position="764"/>
        <end position="975"/>
    </location>
</feature>
<dbReference type="FunFam" id="3.90.850.10:FF:000002">
    <property type="entry name" value="2-hydroxyhepta-2,4-diene-1,7-dioate isomerase"/>
    <property type="match status" value="1"/>
</dbReference>
<dbReference type="InterPro" id="IPR036663">
    <property type="entry name" value="Fumarylacetoacetase_C_sf"/>
</dbReference>
<reference evidence="9 10" key="1">
    <citation type="submission" date="2019-12" db="EMBL/GenBank/DDBJ databases">
        <title>Draft genome sequence of the ascomycete Xylaria multiplex DSM 110363.</title>
        <authorList>
            <person name="Buettner E."/>
            <person name="Kellner H."/>
        </authorList>
    </citation>
    <scope>NUCLEOTIDE SEQUENCE [LARGE SCALE GENOMIC DNA]</scope>
    <source>
        <strain evidence="9 10">DSM 110363</strain>
    </source>
</reference>
<feature type="transmembrane region" description="Helical" evidence="5">
    <location>
        <begin position="457"/>
        <end position="477"/>
    </location>
</feature>
<feature type="domain" description="AB hydrolase-1" evidence="6">
    <location>
        <begin position="1029"/>
        <end position="1260"/>
    </location>
</feature>
<feature type="transmembrane region" description="Helical" evidence="5">
    <location>
        <begin position="484"/>
        <end position="502"/>
    </location>
</feature>
<keyword evidence="5" id="KW-0472">Membrane</keyword>
<dbReference type="GO" id="GO:0050163">
    <property type="term" value="F:oxaloacetate tautomerase activity"/>
    <property type="evidence" value="ECO:0007669"/>
    <property type="project" value="UniProtKB-ARBA"/>
</dbReference>
<evidence type="ECO:0000313" key="10">
    <source>
        <dbReference type="Proteomes" id="UP000481858"/>
    </source>
</evidence>
<evidence type="ECO:0000256" key="2">
    <source>
        <dbReference type="ARBA" id="ARBA00022723"/>
    </source>
</evidence>
<feature type="region of interest" description="Disordered" evidence="4">
    <location>
        <begin position="67"/>
        <end position="107"/>
    </location>
</feature>
<dbReference type="PANTHER" id="PTHR31082:SF4">
    <property type="entry name" value="PHEROMONE-REGULATED MEMBRANE PROTEIN 10"/>
    <property type="match status" value="1"/>
</dbReference>
<dbReference type="AlphaFoldDB" id="A0A7C8IJI1"/>
<feature type="region of interest" description="Disordered" evidence="4">
    <location>
        <begin position="297"/>
        <end position="322"/>
    </location>
</feature>
<feature type="domain" description="Threonine/serine exporter-like N-terminal" evidence="8">
    <location>
        <begin position="353"/>
        <end position="594"/>
    </location>
</feature>
<feature type="compositionally biased region" description="Polar residues" evidence="4">
    <location>
        <begin position="95"/>
        <end position="107"/>
    </location>
</feature>
<dbReference type="SUPFAM" id="SSF53474">
    <property type="entry name" value="alpha/beta-Hydrolases"/>
    <property type="match status" value="1"/>
</dbReference>
<evidence type="ECO:0000256" key="1">
    <source>
        <dbReference type="ARBA" id="ARBA00010211"/>
    </source>
</evidence>
<gene>
    <name evidence="9" type="ORF">GQX73_g10852</name>
</gene>
<feature type="transmembrane region" description="Helical" evidence="5">
    <location>
        <begin position="574"/>
        <end position="595"/>
    </location>
</feature>
<comment type="similarity">
    <text evidence="3">Belongs to the ThrE exporter (TC 2.A.79) family.</text>
</comment>
<protein>
    <recommendedName>
        <fullName evidence="11">Threonine/serine exporter-like N-terminal domain-containing protein</fullName>
    </recommendedName>
</protein>
<name>A0A7C8IJI1_9PEZI</name>
<dbReference type="Pfam" id="PF01557">
    <property type="entry name" value="FAA_hydrolase"/>
    <property type="match status" value="1"/>
</dbReference>
<evidence type="ECO:0000256" key="3">
    <source>
        <dbReference type="ARBA" id="ARBA00034125"/>
    </source>
</evidence>
<keyword evidence="5" id="KW-1133">Transmembrane helix</keyword>
<feature type="region of interest" description="Disordered" evidence="4">
    <location>
        <begin position="248"/>
        <end position="281"/>
    </location>
</feature>
<dbReference type="InterPro" id="IPR051361">
    <property type="entry name" value="ThrE/Ser_Exporter"/>
</dbReference>
<feature type="compositionally biased region" description="Basic and acidic residues" evidence="4">
    <location>
        <begin position="1"/>
        <end position="13"/>
    </location>
</feature>
<accession>A0A7C8IJI1</accession>
<evidence type="ECO:0000313" key="9">
    <source>
        <dbReference type="EMBL" id="KAF2962723.1"/>
    </source>
</evidence>
<feature type="region of interest" description="Disordered" evidence="4">
    <location>
        <begin position="1"/>
        <end position="34"/>
    </location>
</feature>
<dbReference type="Gene3D" id="3.90.850.10">
    <property type="entry name" value="Fumarylacetoacetase-like, C-terminal domain"/>
    <property type="match status" value="1"/>
</dbReference>
<dbReference type="Gene3D" id="3.40.50.1820">
    <property type="entry name" value="alpha/beta hydrolase"/>
    <property type="match status" value="1"/>
</dbReference>
<dbReference type="SUPFAM" id="SSF56529">
    <property type="entry name" value="FAH"/>
    <property type="match status" value="1"/>
</dbReference>
<evidence type="ECO:0000259" key="8">
    <source>
        <dbReference type="Pfam" id="PF06738"/>
    </source>
</evidence>
<dbReference type="PANTHER" id="PTHR31082">
    <property type="entry name" value="PHEROMONE-REGULATED MEMBRANE PROTEIN 10"/>
    <property type="match status" value="1"/>
</dbReference>
<feature type="transmembrane region" description="Helical" evidence="5">
    <location>
        <begin position="638"/>
        <end position="655"/>
    </location>
</feature>
<dbReference type="GO" id="GO:0022857">
    <property type="term" value="F:transmembrane transporter activity"/>
    <property type="evidence" value="ECO:0007669"/>
    <property type="project" value="InterPro"/>
</dbReference>
<dbReference type="Pfam" id="PF06738">
    <property type="entry name" value="ThrE"/>
    <property type="match status" value="1"/>
</dbReference>
<comment type="similarity">
    <text evidence="1">Belongs to the FAH family.</text>
</comment>
<evidence type="ECO:0000259" key="7">
    <source>
        <dbReference type="Pfam" id="PF01557"/>
    </source>
</evidence>
<feature type="compositionally biased region" description="Basic and acidic residues" evidence="4">
    <location>
        <begin position="272"/>
        <end position="281"/>
    </location>
</feature>
<feature type="transmembrane region" description="Helical" evidence="5">
    <location>
        <begin position="615"/>
        <end position="632"/>
    </location>
</feature>
<dbReference type="GO" id="GO:0046872">
    <property type="term" value="F:metal ion binding"/>
    <property type="evidence" value="ECO:0007669"/>
    <property type="project" value="UniProtKB-KW"/>
</dbReference>
<dbReference type="InterPro" id="IPR011234">
    <property type="entry name" value="Fumarylacetoacetase-like_C"/>
</dbReference>
<dbReference type="InterPro" id="IPR000073">
    <property type="entry name" value="AB_hydrolase_1"/>
</dbReference>
<feature type="transmembrane region" description="Helical" evidence="5">
    <location>
        <begin position="508"/>
        <end position="528"/>
    </location>
</feature>